<organism evidence="1 2">
    <name type="scientific">Rugosibacter aromaticivorans</name>
    <dbReference type="NCBI Taxonomy" id="1565605"/>
    <lineage>
        <taxon>Bacteria</taxon>
        <taxon>Pseudomonadati</taxon>
        <taxon>Pseudomonadota</taxon>
        <taxon>Betaproteobacteria</taxon>
        <taxon>Nitrosomonadales</taxon>
        <taxon>Sterolibacteriaceae</taxon>
        <taxon>Rugosibacter</taxon>
    </lineage>
</organism>
<evidence type="ECO:0008006" key="3">
    <source>
        <dbReference type="Google" id="ProtNLM"/>
    </source>
</evidence>
<dbReference type="HOGENOM" id="CLU_1804666_0_0_4"/>
<name>A0A0C5J756_9PROT</name>
<evidence type="ECO:0000313" key="1">
    <source>
        <dbReference type="EMBL" id="AJP47770.1"/>
    </source>
</evidence>
<dbReference type="KEGG" id="rbu:PG1C_03410"/>
<dbReference type="STRING" id="1565605.PG1C_03410"/>
<accession>A0A0C5J756</accession>
<evidence type="ECO:0000313" key="2">
    <source>
        <dbReference type="Proteomes" id="UP000061603"/>
    </source>
</evidence>
<dbReference type="InterPro" id="IPR021333">
    <property type="entry name" value="DUF2946"/>
</dbReference>
<gene>
    <name evidence="1" type="ORF">PG1C_03410</name>
</gene>
<keyword evidence="2" id="KW-1185">Reference proteome</keyword>
<reference evidence="1 2" key="1">
    <citation type="journal article" date="2015" name="Genome Announc.">
        <title>Complete Genome Sequence of a Novel Bacterium within the Family Rhodocyclaceae That Degrades Polycyclic Aromatic Hydrocarbons.</title>
        <authorList>
            <person name="Singleton D.R."/>
            <person name="Dickey A.N."/>
            <person name="Scholl E.H."/>
            <person name="Wright F.A."/>
            <person name="Aitken M.D."/>
        </authorList>
    </citation>
    <scope>NUCLEOTIDE SEQUENCE [LARGE SCALE GENOMIC DNA]</scope>
    <source>
        <strain evidence="2">PG1-Ca6</strain>
    </source>
</reference>
<dbReference type="RefSeq" id="WP_202636035.1">
    <property type="nucleotide sequence ID" value="NZ_CP010554.1"/>
</dbReference>
<dbReference type="Proteomes" id="UP000061603">
    <property type="component" value="Chromosome"/>
</dbReference>
<sequence>MFTSRYYSFLHRAAVHHARLFLVLGVFAVLMQSLASMGLMGSHQGKSDSDGKFFAEICTVLGVSNAQATRSGVAGDKQSPSDSSNTHDCCKLCVASGALLFANTTLAVSPAPTFHASLSAFISARPASFAWTAHPPRGPPART</sequence>
<dbReference type="AlphaFoldDB" id="A0A0C5J756"/>
<protein>
    <recommendedName>
        <fullName evidence="3">DUF2946 domain-containing protein</fullName>
    </recommendedName>
</protein>
<proteinExistence type="predicted"/>
<dbReference type="Pfam" id="PF11162">
    <property type="entry name" value="DUF2946"/>
    <property type="match status" value="1"/>
</dbReference>
<dbReference type="EMBL" id="CP010554">
    <property type="protein sequence ID" value="AJP47770.1"/>
    <property type="molecule type" value="Genomic_DNA"/>
</dbReference>